<dbReference type="AlphaFoldDB" id="A0A1L1PQ55"/>
<accession>A0A1L1PQ55</accession>
<dbReference type="PANTHER" id="PTHR30055:SF234">
    <property type="entry name" value="HTH-TYPE TRANSCRIPTIONAL REGULATOR BETI"/>
    <property type="match status" value="1"/>
</dbReference>
<keyword evidence="1" id="KW-0805">Transcription regulation</keyword>
<keyword evidence="2 4" id="KW-0238">DNA-binding</keyword>
<evidence type="ECO:0000256" key="3">
    <source>
        <dbReference type="ARBA" id="ARBA00023163"/>
    </source>
</evidence>
<evidence type="ECO:0000259" key="6">
    <source>
        <dbReference type="PROSITE" id="PS50977"/>
    </source>
</evidence>
<keyword evidence="3" id="KW-0804">Transcription</keyword>
<dbReference type="PROSITE" id="PS50977">
    <property type="entry name" value="HTH_TETR_2"/>
    <property type="match status" value="1"/>
</dbReference>
<reference evidence="8" key="1">
    <citation type="submission" date="2014-02" db="EMBL/GenBank/DDBJ databases">
        <authorList>
            <person name="Gan H."/>
        </authorList>
    </citation>
    <scope>NUCLEOTIDE SEQUENCE [LARGE SCALE GENOMIC DNA]</scope>
    <source>
        <strain evidence="8">S1</strain>
    </source>
</reference>
<proteinExistence type="predicted"/>
<gene>
    <name evidence="7" type="ORF">BN948_01119</name>
</gene>
<sequence>MTTTVPSLETPDPAPGDRPVRRGPHALRRELTRARVFESAIACLHGKGYSGASTLAVAQHAGISRGALIKQFPTKASLYASLVEALLDEIREETLAEIRRFPPGLPRAMARVDHIWALYKQPKAFAVLEVMLGARGDPELSERLAQVGRSRQQIEKQLLGDDFEAMGIKDRRTAGLAVLQIVATVRGLAMERLINKQSPSLDAAFNLQRAQTEALLKSLMEQSV</sequence>
<dbReference type="Pfam" id="PF00440">
    <property type="entry name" value="TetR_N"/>
    <property type="match status" value="1"/>
</dbReference>
<evidence type="ECO:0000256" key="5">
    <source>
        <dbReference type="SAM" id="MobiDB-lite"/>
    </source>
</evidence>
<evidence type="ECO:0000313" key="8">
    <source>
        <dbReference type="Proteomes" id="UP000028878"/>
    </source>
</evidence>
<evidence type="ECO:0000256" key="1">
    <source>
        <dbReference type="ARBA" id="ARBA00023015"/>
    </source>
</evidence>
<feature type="DNA-binding region" description="H-T-H motif" evidence="4">
    <location>
        <begin position="53"/>
        <end position="72"/>
    </location>
</feature>
<reference evidence="8" key="2">
    <citation type="submission" date="2014-11" db="EMBL/GenBank/DDBJ databases">
        <title>Draft genome sequence of Hydrogenophaga intermedia S1.</title>
        <authorList>
            <person name="Gan H.M."/>
            <person name="Chew T.H."/>
            <person name="Stolz A."/>
        </authorList>
    </citation>
    <scope>NUCLEOTIDE SEQUENCE [LARGE SCALE GENOMIC DNA]</scope>
    <source>
        <strain evidence="8">S1</strain>
    </source>
</reference>
<dbReference type="InterPro" id="IPR050109">
    <property type="entry name" value="HTH-type_TetR-like_transc_reg"/>
</dbReference>
<feature type="domain" description="HTH tetR-type" evidence="6">
    <location>
        <begin position="30"/>
        <end position="90"/>
    </location>
</feature>
<dbReference type="GO" id="GO:0000976">
    <property type="term" value="F:transcription cis-regulatory region binding"/>
    <property type="evidence" value="ECO:0007669"/>
    <property type="project" value="TreeGrafter"/>
</dbReference>
<dbReference type="Proteomes" id="UP000028878">
    <property type="component" value="Unassembled WGS sequence"/>
</dbReference>
<dbReference type="InterPro" id="IPR001647">
    <property type="entry name" value="HTH_TetR"/>
</dbReference>
<dbReference type="EMBL" id="CCAE010000005">
    <property type="protein sequence ID" value="CDN86711.1"/>
    <property type="molecule type" value="Genomic_DNA"/>
</dbReference>
<dbReference type="Gene3D" id="1.10.357.10">
    <property type="entry name" value="Tetracycline Repressor, domain 2"/>
    <property type="match status" value="1"/>
</dbReference>
<dbReference type="PANTHER" id="PTHR30055">
    <property type="entry name" value="HTH-TYPE TRANSCRIPTIONAL REGULATOR RUTR"/>
    <property type="match status" value="1"/>
</dbReference>
<evidence type="ECO:0000256" key="2">
    <source>
        <dbReference type="ARBA" id="ARBA00023125"/>
    </source>
</evidence>
<dbReference type="RefSeq" id="WP_009519195.1">
    <property type="nucleotide sequence ID" value="NZ_CCAE010000005.1"/>
</dbReference>
<keyword evidence="8" id="KW-1185">Reference proteome</keyword>
<dbReference type="InterPro" id="IPR009057">
    <property type="entry name" value="Homeodomain-like_sf"/>
</dbReference>
<feature type="region of interest" description="Disordered" evidence="5">
    <location>
        <begin position="1"/>
        <end position="24"/>
    </location>
</feature>
<evidence type="ECO:0000256" key="4">
    <source>
        <dbReference type="PROSITE-ProRule" id="PRU00335"/>
    </source>
</evidence>
<protein>
    <submittedName>
        <fullName evidence="7">Regulatory protein TetR</fullName>
    </submittedName>
</protein>
<evidence type="ECO:0000313" key="7">
    <source>
        <dbReference type="EMBL" id="CDN86711.1"/>
    </source>
</evidence>
<name>A0A1L1PQ55_HYDIT</name>
<organism evidence="7 8">
    <name type="scientific">Hydrogenophaga intermedia</name>
    <dbReference type="NCBI Taxonomy" id="65786"/>
    <lineage>
        <taxon>Bacteria</taxon>
        <taxon>Pseudomonadati</taxon>
        <taxon>Pseudomonadota</taxon>
        <taxon>Betaproteobacteria</taxon>
        <taxon>Burkholderiales</taxon>
        <taxon>Comamonadaceae</taxon>
        <taxon>Hydrogenophaga</taxon>
    </lineage>
</organism>
<dbReference type="SUPFAM" id="SSF46689">
    <property type="entry name" value="Homeodomain-like"/>
    <property type="match status" value="1"/>
</dbReference>
<dbReference type="GO" id="GO:0003700">
    <property type="term" value="F:DNA-binding transcription factor activity"/>
    <property type="evidence" value="ECO:0007669"/>
    <property type="project" value="TreeGrafter"/>
</dbReference>